<dbReference type="OrthoDB" id="3182597at2"/>
<organism evidence="2 3">
    <name type="scientific">Dokdonia pacifica</name>
    <dbReference type="NCBI Taxonomy" id="1627892"/>
    <lineage>
        <taxon>Bacteria</taxon>
        <taxon>Pseudomonadati</taxon>
        <taxon>Bacteroidota</taxon>
        <taxon>Flavobacteriia</taxon>
        <taxon>Flavobacteriales</taxon>
        <taxon>Flavobacteriaceae</taxon>
        <taxon>Dokdonia</taxon>
    </lineage>
</organism>
<keyword evidence="3" id="KW-1185">Reference proteome</keyword>
<keyword evidence="1" id="KW-0812">Transmembrane</keyword>
<gene>
    <name evidence="2" type="ORF">SAMN06265376_1011176</name>
</gene>
<keyword evidence="1" id="KW-1133">Transmembrane helix</keyword>
<accession>A0A238WL66</accession>
<dbReference type="Proteomes" id="UP000198379">
    <property type="component" value="Unassembled WGS sequence"/>
</dbReference>
<proteinExistence type="predicted"/>
<evidence type="ECO:0000256" key="1">
    <source>
        <dbReference type="SAM" id="Phobius"/>
    </source>
</evidence>
<evidence type="ECO:0008006" key="4">
    <source>
        <dbReference type="Google" id="ProtNLM"/>
    </source>
</evidence>
<reference evidence="2 3" key="1">
    <citation type="submission" date="2017-06" db="EMBL/GenBank/DDBJ databases">
        <authorList>
            <person name="Kim H.J."/>
            <person name="Triplett B.A."/>
        </authorList>
    </citation>
    <scope>NUCLEOTIDE SEQUENCE [LARGE SCALE GENOMIC DNA]</scope>
    <source>
        <strain evidence="2 3">DSM 25597</strain>
    </source>
</reference>
<dbReference type="PANTHER" id="PTHR37826">
    <property type="entry name" value="FLOTILLIN BAND_7_5 DOMAIN PROTEIN"/>
    <property type="match status" value="1"/>
</dbReference>
<dbReference type="RefSeq" id="WP_089370467.1">
    <property type="nucleotide sequence ID" value="NZ_BMEP01000003.1"/>
</dbReference>
<keyword evidence="1" id="KW-0472">Membrane</keyword>
<dbReference type="EMBL" id="FZNY01000001">
    <property type="protein sequence ID" value="SNR47053.1"/>
    <property type="molecule type" value="Genomic_DNA"/>
</dbReference>
<dbReference type="AlphaFoldDB" id="A0A238WL66"/>
<dbReference type="PANTHER" id="PTHR37826:SF3">
    <property type="entry name" value="J DOMAIN-CONTAINING PROTEIN"/>
    <property type="match status" value="1"/>
</dbReference>
<evidence type="ECO:0000313" key="2">
    <source>
        <dbReference type="EMBL" id="SNR47053.1"/>
    </source>
</evidence>
<sequence length="373" mass="43096">MSTPESTVQQHTELKRSCINCGAELKYKPGTTSVTCEYCGHKEEITVDPNGFEELELSLYLKEMGAQSHSEKISMLHCKNCGANQHIEENYKSLHCVYCSMPLIVEDMYTEDWILPGAVLPFQIDQKQSFQTFKKWVSGLWWAPNNLKKASLDPQFTKGLYLPYWTFDAQLRATYTGQRGVYYYETQRYKDSKGNSRTRQVRKTRWYPASGRISGFIDDTLIKASQQKTGRIPKKIARWNLQKLQPFNSSFLRGFITEKYTIPLQEGHLESKEEARRIADRWCRRDIGGDTQRVSSIDMKLSEETFKHILLPVYVSSYRYNGKEYNFFVNGETGTISGSRPYSFWKIFFAVVFAILLIVTIVFIAQASEGASY</sequence>
<evidence type="ECO:0000313" key="3">
    <source>
        <dbReference type="Proteomes" id="UP000198379"/>
    </source>
</evidence>
<feature type="transmembrane region" description="Helical" evidence="1">
    <location>
        <begin position="344"/>
        <end position="365"/>
    </location>
</feature>
<protein>
    <recommendedName>
        <fullName evidence="4">DNA helicase PriA</fullName>
    </recommendedName>
</protein>
<name>A0A238WL66_9FLAO</name>